<dbReference type="EMBL" id="JALP01000019">
    <property type="protein sequence ID" value="THG92126.1"/>
    <property type="molecule type" value="Genomic_DNA"/>
</dbReference>
<organism evidence="1 2">
    <name type="scientific">Alkalihalobacillus alcalophilus ATCC 27647 = CGMCC 1.3604</name>
    <dbReference type="NCBI Taxonomy" id="1218173"/>
    <lineage>
        <taxon>Bacteria</taxon>
        <taxon>Bacillati</taxon>
        <taxon>Bacillota</taxon>
        <taxon>Bacilli</taxon>
        <taxon>Bacillales</taxon>
        <taxon>Bacillaceae</taxon>
        <taxon>Alkalihalobacillus</taxon>
    </lineage>
</organism>
<gene>
    <name evidence="1" type="ORF">AJ85_16920</name>
</gene>
<evidence type="ECO:0000313" key="2">
    <source>
        <dbReference type="Proteomes" id="UP000297014"/>
    </source>
</evidence>
<dbReference type="AlphaFoldDB" id="A0A4S4K375"/>
<dbReference type="Proteomes" id="UP000297014">
    <property type="component" value="Unassembled WGS sequence"/>
</dbReference>
<comment type="caution">
    <text evidence="1">The sequence shown here is derived from an EMBL/GenBank/DDBJ whole genome shotgun (WGS) entry which is preliminary data.</text>
</comment>
<reference evidence="1 2" key="1">
    <citation type="submission" date="2014-01" db="EMBL/GenBank/DDBJ databases">
        <title>Draft genome sequencing of Bacillus alcalophilus CGMCC 1.3604.</title>
        <authorList>
            <person name="Yang J."/>
            <person name="Diao L."/>
            <person name="Yang S."/>
        </authorList>
    </citation>
    <scope>NUCLEOTIDE SEQUENCE [LARGE SCALE GENOMIC DNA]</scope>
    <source>
        <strain evidence="1 2">CGMCC 1.3604</strain>
    </source>
</reference>
<accession>A0A4S4K375</accession>
<evidence type="ECO:0000313" key="1">
    <source>
        <dbReference type="EMBL" id="THG92126.1"/>
    </source>
</evidence>
<proteinExistence type="predicted"/>
<name>A0A4S4K375_ALKAL</name>
<sequence>MVVSLCVLLGTLIGSAIIAELVLRFQGII</sequence>
<protein>
    <submittedName>
        <fullName evidence="1">Uncharacterized protein</fullName>
    </submittedName>
</protein>